<evidence type="ECO:0000259" key="11">
    <source>
        <dbReference type="Pfam" id="PF02870"/>
    </source>
</evidence>
<evidence type="ECO:0000256" key="3">
    <source>
        <dbReference type="ARBA" id="ARBA00022490"/>
    </source>
</evidence>
<dbReference type="SUPFAM" id="SSF46767">
    <property type="entry name" value="Methylated DNA-protein cysteine methyltransferase, C-terminal domain"/>
    <property type="match status" value="1"/>
</dbReference>
<comment type="subcellular location">
    <subcellularLocation>
        <location evidence="9">Cytoplasm</location>
    </subcellularLocation>
</comment>
<evidence type="ECO:0000256" key="4">
    <source>
        <dbReference type="ARBA" id="ARBA00022603"/>
    </source>
</evidence>
<feature type="domain" description="Methylated-DNA-[protein]-cysteine S-methyltransferase DNA binding" evidence="10">
    <location>
        <begin position="105"/>
        <end position="183"/>
    </location>
</feature>
<dbReference type="Proteomes" id="UP000676885">
    <property type="component" value="Chromosome"/>
</dbReference>
<proteinExistence type="inferred from homology"/>
<dbReference type="HAMAP" id="MF_00772">
    <property type="entry name" value="OGT"/>
    <property type="match status" value="1"/>
</dbReference>
<keyword evidence="13" id="KW-1185">Reference proteome</keyword>
<dbReference type="AlphaFoldDB" id="A0A975R125"/>
<feature type="domain" description="Methylguanine DNA methyltransferase ribonuclease-like" evidence="11">
    <location>
        <begin position="5"/>
        <end position="101"/>
    </location>
</feature>
<dbReference type="InterPro" id="IPR001497">
    <property type="entry name" value="MethylDNA_cys_MeTrfase_AS"/>
</dbReference>
<dbReference type="GO" id="GO:0032259">
    <property type="term" value="P:methylation"/>
    <property type="evidence" value="ECO:0007669"/>
    <property type="project" value="UniProtKB-KW"/>
</dbReference>
<keyword evidence="5 9" id="KW-0808">Transferase</keyword>
<evidence type="ECO:0000256" key="7">
    <source>
        <dbReference type="ARBA" id="ARBA00023204"/>
    </source>
</evidence>
<comment type="similarity">
    <text evidence="2 9">Belongs to the MGMT family.</text>
</comment>
<dbReference type="RefSeq" id="WP_210227225.1">
    <property type="nucleotide sequence ID" value="NZ_CP076022.1"/>
</dbReference>
<dbReference type="GO" id="GO:0005737">
    <property type="term" value="C:cytoplasm"/>
    <property type="evidence" value="ECO:0007669"/>
    <property type="project" value="UniProtKB-SubCell"/>
</dbReference>
<dbReference type="InterPro" id="IPR014048">
    <property type="entry name" value="MethylDNA_cys_MeTrfase_DNA-bd"/>
</dbReference>
<accession>A0A975R125</accession>
<keyword evidence="4 9" id="KW-0489">Methyltransferase</keyword>
<comment type="catalytic activity">
    <reaction evidence="1 9">
        <text>a 4-O-methyl-thymidine in DNA + L-cysteinyl-[protein] = a thymidine in DNA + S-methyl-L-cysteinyl-[protein]</text>
        <dbReference type="Rhea" id="RHEA:53428"/>
        <dbReference type="Rhea" id="RHEA-COMP:10131"/>
        <dbReference type="Rhea" id="RHEA-COMP:10132"/>
        <dbReference type="Rhea" id="RHEA-COMP:13555"/>
        <dbReference type="Rhea" id="RHEA-COMP:13556"/>
        <dbReference type="ChEBI" id="CHEBI:29950"/>
        <dbReference type="ChEBI" id="CHEBI:82612"/>
        <dbReference type="ChEBI" id="CHEBI:137386"/>
        <dbReference type="ChEBI" id="CHEBI:137387"/>
        <dbReference type="EC" id="2.1.1.63"/>
    </reaction>
</comment>
<feature type="active site" description="Nucleophile; methyl group acceptor" evidence="9">
    <location>
        <position position="156"/>
    </location>
</feature>
<dbReference type="Pfam" id="PF02870">
    <property type="entry name" value="Methyltransf_1N"/>
    <property type="match status" value="1"/>
</dbReference>
<organism evidence="12 13">
    <name type="scientific">Arthrobacter jiangjiafuii</name>
    <dbReference type="NCBI Taxonomy" id="2817475"/>
    <lineage>
        <taxon>Bacteria</taxon>
        <taxon>Bacillati</taxon>
        <taxon>Actinomycetota</taxon>
        <taxon>Actinomycetes</taxon>
        <taxon>Micrococcales</taxon>
        <taxon>Micrococcaceae</taxon>
        <taxon>Arthrobacter</taxon>
    </lineage>
</organism>
<dbReference type="PROSITE" id="PS00374">
    <property type="entry name" value="MGMT"/>
    <property type="match status" value="1"/>
</dbReference>
<dbReference type="Gene3D" id="3.30.160.70">
    <property type="entry name" value="Methylated DNA-protein cysteine methyltransferase domain"/>
    <property type="match status" value="1"/>
</dbReference>
<dbReference type="EMBL" id="CP076022">
    <property type="protein sequence ID" value="QWC10024.1"/>
    <property type="molecule type" value="Genomic_DNA"/>
</dbReference>
<dbReference type="KEGG" id="ajg:KKR91_16535"/>
<evidence type="ECO:0000256" key="6">
    <source>
        <dbReference type="ARBA" id="ARBA00022763"/>
    </source>
</evidence>
<dbReference type="PANTHER" id="PTHR10815:SF5">
    <property type="entry name" value="METHYLATED-DNA--PROTEIN-CYSTEINE METHYLTRANSFERASE"/>
    <property type="match status" value="1"/>
</dbReference>
<keyword evidence="6 9" id="KW-0227">DNA damage</keyword>
<keyword evidence="7 9" id="KW-0234">DNA repair</keyword>
<dbReference type="InterPro" id="IPR008332">
    <property type="entry name" value="MethylG_MeTrfase_N"/>
</dbReference>
<name>A0A975R125_9MICC</name>
<dbReference type="GO" id="GO:0003908">
    <property type="term" value="F:methylated-DNA-[protein]-cysteine S-methyltransferase activity"/>
    <property type="evidence" value="ECO:0007669"/>
    <property type="project" value="UniProtKB-UniRule"/>
</dbReference>
<protein>
    <recommendedName>
        <fullName evidence="9">Methylated-DNA--protein-cysteine methyltransferase</fullName>
        <ecNumber evidence="9">2.1.1.63</ecNumber>
    </recommendedName>
    <alternativeName>
        <fullName evidence="9">6-O-methylguanine-DNA methyltransferase</fullName>
        <shortName evidence="9">MGMT</shortName>
    </alternativeName>
    <alternativeName>
        <fullName evidence="9">O-6-methylguanine-DNA-alkyltransferase</fullName>
    </alternativeName>
</protein>
<evidence type="ECO:0000259" key="10">
    <source>
        <dbReference type="Pfam" id="PF01035"/>
    </source>
</evidence>
<dbReference type="SUPFAM" id="SSF53155">
    <property type="entry name" value="Methylated DNA-protein cysteine methyltransferase domain"/>
    <property type="match status" value="1"/>
</dbReference>
<evidence type="ECO:0000256" key="1">
    <source>
        <dbReference type="ARBA" id="ARBA00001286"/>
    </source>
</evidence>
<evidence type="ECO:0000256" key="9">
    <source>
        <dbReference type="HAMAP-Rule" id="MF_00772"/>
    </source>
</evidence>
<keyword evidence="3 9" id="KW-0963">Cytoplasm</keyword>
<dbReference type="InterPro" id="IPR023546">
    <property type="entry name" value="MGMT"/>
</dbReference>
<dbReference type="Pfam" id="PF01035">
    <property type="entry name" value="DNA_binding_1"/>
    <property type="match status" value="1"/>
</dbReference>
<evidence type="ECO:0000313" key="12">
    <source>
        <dbReference type="EMBL" id="QWC10024.1"/>
    </source>
</evidence>
<comment type="function">
    <text evidence="9">Involved in the cellular defense against the biological effects of O6-methylguanine (O6-MeG) and O4-methylthymine (O4-MeT) in DNA. Repairs the methylated nucleobase in DNA by stoichiometrically transferring the methyl group to a cysteine residue in the enzyme. This is a suicide reaction: the enzyme is irreversibly inactivated.</text>
</comment>
<dbReference type="CDD" id="cd06445">
    <property type="entry name" value="ATase"/>
    <property type="match status" value="1"/>
</dbReference>
<dbReference type="PANTHER" id="PTHR10815">
    <property type="entry name" value="METHYLATED-DNA--PROTEIN-CYSTEINE METHYLTRANSFERASE"/>
    <property type="match status" value="1"/>
</dbReference>
<dbReference type="InterPro" id="IPR036217">
    <property type="entry name" value="MethylDNA_cys_MeTrfase_DNAb"/>
</dbReference>
<evidence type="ECO:0000313" key="13">
    <source>
        <dbReference type="Proteomes" id="UP000676885"/>
    </source>
</evidence>
<dbReference type="EC" id="2.1.1.63" evidence="9"/>
<evidence type="ECO:0000256" key="8">
    <source>
        <dbReference type="ARBA" id="ARBA00049348"/>
    </source>
</evidence>
<dbReference type="NCBIfam" id="TIGR00589">
    <property type="entry name" value="ogt"/>
    <property type="match status" value="1"/>
</dbReference>
<evidence type="ECO:0000256" key="5">
    <source>
        <dbReference type="ARBA" id="ARBA00022679"/>
    </source>
</evidence>
<dbReference type="InterPro" id="IPR036388">
    <property type="entry name" value="WH-like_DNA-bd_sf"/>
</dbReference>
<dbReference type="GO" id="GO:0006307">
    <property type="term" value="P:DNA alkylation repair"/>
    <property type="evidence" value="ECO:0007669"/>
    <property type="project" value="UniProtKB-UniRule"/>
</dbReference>
<evidence type="ECO:0000256" key="2">
    <source>
        <dbReference type="ARBA" id="ARBA00008711"/>
    </source>
</evidence>
<dbReference type="FunFam" id="1.10.10.10:FF:000214">
    <property type="entry name" value="Methylated-DNA--protein-cysteine methyltransferase"/>
    <property type="match status" value="1"/>
</dbReference>
<comment type="catalytic activity">
    <reaction evidence="8 9">
        <text>a 6-O-methyl-2'-deoxyguanosine in DNA + L-cysteinyl-[protein] = S-methyl-L-cysteinyl-[protein] + a 2'-deoxyguanosine in DNA</text>
        <dbReference type="Rhea" id="RHEA:24000"/>
        <dbReference type="Rhea" id="RHEA-COMP:10131"/>
        <dbReference type="Rhea" id="RHEA-COMP:10132"/>
        <dbReference type="Rhea" id="RHEA-COMP:11367"/>
        <dbReference type="Rhea" id="RHEA-COMP:11368"/>
        <dbReference type="ChEBI" id="CHEBI:29950"/>
        <dbReference type="ChEBI" id="CHEBI:82612"/>
        <dbReference type="ChEBI" id="CHEBI:85445"/>
        <dbReference type="ChEBI" id="CHEBI:85448"/>
        <dbReference type="EC" id="2.1.1.63"/>
    </reaction>
</comment>
<sequence>MTALHAVMASPIGELTLLADGGALAAVYMENHKRGPARELLGTRVELDDDAVCGAGDAAAAGREVVAGREAPAAAVLARTRDQLAEYFAGERREFDLPLAPAGNPFRQQVWALLQEIPYGETRSYGDLARQLGDRNLAQAVGSANARNPVSIIIPCHRVVGAAGALTGYAGGLARKHFLLGLEDPRRIQDALF</sequence>
<dbReference type="Gene3D" id="1.10.10.10">
    <property type="entry name" value="Winged helix-like DNA-binding domain superfamily/Winged helix DNA-binding domain"/>
    <property type="match status" value="1"/>
</dbReference>
<reference evidence="12 13" key="1">
    <citation type="submission" date="2021-05" db="EMBL/GenBank/DDBJ databases">
        <title>Novel species in genus Arthrobacter.</title>
        <authorList>
            <person name="Zhang G."/>
        </authorList>
    </citation>
    <scope>NUCLEOTIDE SEQUENCE [LARGE SCALE GENOMIC DNA]</scope>
    <source>
        <strain evidence="13">zg-ZUI227</strain>
    </source>
</reference>
<comment type="miscellaneous">
    <text evidence="9">This enzyme catalyzes only one turnover and therefore is not strictly catalytic. According to one definition, an enzyme is a biocatalyst that acts repeatedly and over many reaction cycles.</text>
</comment>
<gene>
    <name evidence="12" type="ORF">KKR91_16535</name>
</gene>
<dbReference type="InterPro" id="IPR036631">
    <property type="entry name" value="MGMT_N_sf"/>
</dbReference>